<gene>
    <name evidence="1" type="ORF">EVAR_9909_1</name>
</gene>
<keyword evidence="2" id="KW-1185">Reference proteome</keyword>
<proteinExistence type="predicted"/>
<evidence type="ECO:0000313" key="1">
    <source>
        <dbReference type="EMBL" id="GBP16197.1"/>
    </source>
</evidence>
<accession>A0A4C1TQF1</accession>
<protein>
    <submittedName>
        <fullName evidence="1">Uncharacterized protein</fullName>
    </submittedName>
</protein>
<evidence type="ECO:0000313" key="2">
    <source>
        <dbReference type="Proteomes" id="UP000299102"/>
    </source>
</evidence>
<dbReference type="Proteomes" id="UP000299102">
    <property type="component" value="Unassembled WGS sequence"/>
</dbReference>
<sequence length="89" mass="10064">MHLAETSYVISKRFHLKRDGVLTPVRTYLPHVRTYAPDSNCGALRNGIMNEERMVPHPAQAQAAQVRRGTCLGDTDKQTILRLLFYLPG</sequence>
<reference evidence="1 2" key="1">
    <citation type="journal article" date="2019" name="Commun. Biol.">
        <title>The bagworm genome reveals a unique fibroin gene that provides high tensile strength.</title>
        <authorList>
            <person name="Kono N."/>
            <person name="Nakamura H."/>
            <person name="Ohtoshi R."/>
            <person name="Tomita M."/>
            <person name="Numata K."/>
            <person name="Arakawa K."/>
        </authorList>
    </citation>
    <scope>NUCLEOTIDE SEQUENCE [LARGE SCALE GENOMIC DNA]</scope>
</reference>
<comment type="caution">
    <text evidence="1">The sequence shown here is derived from an EMBL/GenBank/DDBJ whole genome shotgun (WGS) entry which is preliminary data.</text>
</comment>
<dbReference type="AlphaFoldDB" id="A0A4C1TQF1"/>
<dbReference type="EMBL" id="BGZK01000077">
    <property type="protein sequence ID" value="GBP16197.1"/>
    <property type="molecule type" value="Genomic_DNA"/>
</dbReference>
<organism evidence="1 2">
    <name type="scientific">Eumeta variegata</name>
    <name type="common">Bagworm moth</name>
    <name type="synonym">Eumeta japonica</name>
    <dbReference type="NCBI Taxonomy" id="151549"/>
    <lineage>
        <taxon>Eukaryota</taxon>
        <taxon>Metazoa</taxon>
        <taxon>Ecdysozoa</taxon>
        <taxon>Arthropoda</taxon>
        <taxon>Hexapoda</taxon>
        <taxon>Insecta</taxon>
        <taxon>Pterygota</taxon>
        <taxon>Neoptera</taxon>
        <taxon>Endopterygota</taxon>
        <taxon>Lepidoptera</taxon>
        <taxon>Glossata</taxon>
        <taxon>Ditrysia</taxon>
        <taxon>Tineoidea</taxon>
        <taxon>Psychidae</taxon>
        <taxon>Oiketicinae</taxon>
        <taxon>Eumeta</taxon>
    </lineage>
</organism>
<name>A0A4C1TQF1_EUMVA</name>